<dbReference type="SMART" id="SM00939">
    <property type="entry name" value="PepX_C"/>
    <property type="match status" value="1"/>
</dbReference>
<dbReference type="InterPro" id="IPR008979">
    <property type="entry name" value="Galactose-bd-like_sf"/>
</dbReference>
<protein>
    <submittedName>
        <fullName evidence="3">X-Pro dipeptidyl-peptidase-like protein</fullName>
    </submittedName>
</protein>
<dbReference type="Pfam" id="PF08530">
    <property type="entry name" value="PepX_C"/>
    <property type="match status" value="1"/>
</dbReference>
<dbReference type="EMBL" id="CZKA01000030">
    <property type="protein sequence ID" value="CUR56713.1"/>
    <property type="molecule type" value="Genomic_DNA"/>
</dbReference>
<dbReference type="InterPro" id="IPR029058">
    <property type="entry name" value="AB_hydrolase_fold"/>
</dbReference>
<feature type="domain" description="Xaa-Pro dipeptidyl-peptidase C-terminal" evidence="2">
    <location>
        <begin position="325"/>
        <end position="559"/>
    </location>
</feature>
<reference evidence="3" key="1">
    <citation type="submission" date="2015-08" db="EMBL/GenBank/DDBJ databases">
        <authorList>
            <person name="Babu N.S."/>
            <person name="Beckwith C.J."/>
            <person name="Beseler K.G."/>
            <person name="Brison A."/>
            <person name="Carone J.V."/>
            <person name="Caskin T.P."/>
            <person name="Diamond M."/>
            <person name="Durham M.E."/>
            <person name="Foxe J.M."/>
            <person name="Go M."/>
            <person name="Henderson B.A."/>
            <person name="Jones I.B."/>
            <person name="McGettigan J.A."/>
            <person name="Micheletti S.J."/>
            <person name="Nasrallah M.E."/>
            <person name="Ortiz D."/>
            <person name="Piller C.R."/>
            <person name="Privatt S.R."/>
            <person name="Schneider S.L."/>
            <person name="Sharp S."/>
            <person name="Smith T.C."/>
            <person name="Stanton J.D."/>
            <person name="Ullery H.E."/>
            <person name="Wilson R.J."/>
            <person name="Serrano M.G."/>
            <person name="Buck G."/>
            <person name="Lee V."/>
            <person name="Wang Y."/>
            <person name="Carvalho R."/>
            <person name="Voegtly L."/>
            <person name="Shi R."/>
            <person name="Duckworth R."/>
            <person name="Johnson A."/>
            <person name="Loviza R."/>
            <person name="Walstead R."/>
            <person name="Shah Z."/>
            <person name="Kiflezghi M."/>
            <person name="Wade K."/>
            <person name="Ball S.L."/>
            <person name="Bradley K.W."/>
            <person name="Asai D.J."/>
            <person name="Bowman C.A."/>
            <person name="Russell D.A."/>
            <person name="Pope W.H."/>
            <person name="Jacobs-Sera D."/>
            <person name="Hendrix R.W."/>
            <person name="Hatfull G.F."/>
        </authorList>
    </citation>
    <scope>NUCLEOTIDE SEQUENCE</scope>
</reference>
<organism evidence="3">
    <name type="scientific">metagenome</name>
    <dbReference type="NCBI Taxonomy" id="256318"/>
    <lineage>
        <taxon>unclassified sequences</taxon>
        <taxon>metagenomes</taxon>
    </lineage>
</organism>
<dbReference type="Pfam" id="PF02129">
    <property type="entry name" value="Peptidase_S15"/>
    <property type="match status" value="1"/>
</dbReference>
<dbReference type="InterPro" id="IPR013736">
    <property type="entry name" value="Xaa-Pro_dipept_C"/>
</dbReference>
<dbReference type="SUPFAM" id="SSF49785">
    <property type="entry name" value="Galactose-binding domain-like"/>
    <property type="match status" value="1"/>
</dbReference>
<dbReference type="InterPro" id="IPR005674">
    <property type="entry name" value="CocE/Ser_esterase"/>
</dbReference>
<dbReference type="GO" id="GO:0008239">
    <property type="term" value="F:dipeptidyl-peptidase activity"/>
    <property type="evidence" value="ECO:0007669"/>
    <property type="project" value="InterPro"/>
</dbReference>
<dbReference type="Gene3D" id="1.10.3020.10">
    <property type="entry name" value="alpha-amino acid ester hydrolase ( Helical cap domain)"/>
    <property type="match status" value="1"/>
</dbReference>
<sequence length="564" mass="61299">MNVPNGVPQISIELDVAVPMRDGTNLRADIYRPAGEGPWPVLLQRTPYGKSSPFQGLVLDAVAAVLRGYIVVQQDTRGRFASDGEWLPWAYERQDGHDSVEWAAQLPGSNGKVGMFGGSYTGHTQWAAAISGPPHLVAIAPQVTWSEPNDGIFFRGGALELGLNAPWSLGQSLGQLWKTGASPDELDVTMATMVGDLDDLANTGYWELPSGDLPAIARTGMPDIGLQRALRDPRTSEECRVAGHYDELAVPSLNIGGWYDIFMQGTLDNYRAMRERGLPTRLVMGPWNHYTVSGLNGGQTGEVNFGVASCVPPGANSASLTEVQLDWFDHWLGGADASKSHQSGVKIFVMGINQWREEDDWPLARAEATRLHLREGGHLTFEAPTDDAASSVYVYDPADPVLTRGGAQVMSSEFPAGPLDQAAVETRKDVLVFTSDVLPEDLEVTGRVSARLFASTDVVSTDWVVRLCDVDERGVSHNIADGILRAATSPGSVDEHEIDLWSTSMVFKAGHRLRVHVTSSNFPRWDRNLNTGAPVTDGTHHLVANQTVYHDASWPSHLVLPVVR</sequence>
<dbReference type="SUPFAM" id="SSF53474">
    <property type="entry name" value="alpha/beta-Hydrolases"/>
    <property type="match status" value="1"/>
</dbReference>
<dbReference type="InterPro" id="IPR050585">
    <property type="entry name" value="Xaa-Pro_dipeptidyl-ppase/CocE"/>
</dbReference>
<evidence type="ECO:0000256" key="1">
    <source>
        <dbReference type="ARBA" id="ARBA00022801"/>
    </source>
</evidence>
<dbReference type="PANTHER" id="PTHR43056">
    <property type="entry name" value="PEPTIDASE S9 PROLYL OLIGOPEPTIDASE"/>
    <property type="match status" value="1"/>
</dbReference>
<dbReference type="InterPro" id="IPR000383">
    <property type="entry name" value="Xaa-Pro-like_dom"/>
</dbReference>
<evidence type="ECO:0000259" key="2">
    <source>
        <dbReference type="SMART" id="SM00939"/>
    </source>
</evidence>
<name>A0A2P2C3Y8_9ZZZZ</name>
<dbReference type="AlphaFoldDB" id="A0A2P2C3Y8"/>
<dbReference type="PANTHER" id="PTHR43056:SF10">
    <property type="entry name" value="COCE_NOND FAMILY, PUTATIVE (AFU_ORTHOLOGUE AFUA_7G00600)-RELATED"/>
    <property type="match status" value="1"/>
</dbReference>
<gene>
    <name evidence="3" type="ORF">NOCA2360021</name>
</gene>
<evidence type="ECO:0000313" key="3">
    <source>
        <dbReference type="EMBL" id="CUR56713.1"/>
    </source>
</evidence>
<accession>A0A2P2C3Y8</accession>
<dbReference type="Gene3D" id="2.60.120.260">
    <property type="entry name" value="Galactose-binding domain-like"/>
    <property type="match status" value="1"/>
</dbReference>
<dbReference type="NCBIfam" id="TIGR00976">
    <property type="entry name" value="CocE_NonD"/>
    <property type="match status" value="1"/>
</dbReference>
<dbReference type="Gene3D" id="3.40.50.1820">
    <property type="entry name" value="alpha/beta hydrolase"/>
    <property type="match status" value="1"/>
</dbReference>
<keyword evidence="1" id="KW-0378">Hydrolase</keyword>
<proteinExistence type="predicted"/>